<dbReference type="AlphaFoldDB" id="A0A3M7P6Q9"/>
<dbReference type="STRING" id="10195.A0A3M7P6Q9"/>
<sequence>MHTVRTSLVKQNLHPDSEKYLNECINAFLYGAYNCKSMAYYFDRDDIGMFGMANFNKWCSAKGFNDAKLIMDHITVRGGNVVFEEIKKPERDEWGTPLDSLEQLLSYKLCLYKCVNKCHRSAHETHDPHLNHFLETVILRPLVVLIRRVGVLIANLKRAGSGLGEYQLNKDLECYLEELKYVLPVQASSFSRINRRWKSKVVEEEESSSESSSSESEDEDDTSRLSVRSIVPALRNIADQLD</sequence>
<evidence type="ECO:0000256" key="2">
    <source>
        <dbReference type="ARBA" id="ARBA00022434"/>
    </source>
</evidence>
<feature type="region of interest" description="Disordered" evidence="9">
    <location>
        <begin position="200"/>
        <end position="227"/>
    </location>
</feature>
<comment type="function">
    <text evidence="6">Stores iron in a soluble, non-toxic, readily available form. Important for iron homeostasis. Has ferroxidase activity. Iron is taken up in the ferrous form and deposited as ferric hydroxides after oxidation.</text>
</comment>
<dbReference type="EMBL" id="REGN01013059">
    <property type="protein sequence ID" value="RMZ94427.1"/>
    <property type="molecule type" value="Genomic_DNA"/>
</dbReference>
<dbReference type="InterPro" id="IPR012347">
    <property type="entry name" value="Ferritin-like"/>
</dbReference>
<accession>A0A3M7P6Q9</accession>
<evidence type="ECO:0000256" key="7">
    <source>
        <dbReference type="ARBA" id="ARBA00047990"/>
    </source>
</evidence>
<dbReference type="InterPro" id="IPR009040">
    <property type="entry name" value="Ferritin-like_diiron"/>
</dbReference>
<dbReference type="GO" id="GO:0008199">
    <property type="term" value="F:ferric iron binding"/>
    <property type="evidence" value="ECO:0007669"/>
    <property type="project" value="InterPro"/>
</dbReference>
<dbReference type="Pfam" id="PF00210">
    <property type="entry name" value="Ferritin"/>
    <property type="match status" value="1"/>
</dbReference>
<feature type="domain" description="Ferritin-like diiron" evidence="10">
    <location>
        <begin position="11"/>
        <end position="160"/>
    </location>
</feature>
<evidence type="ECO:0000256" key="9">
    <source>
        <dbReference type="SAM" id="MobiDB-lite"/>
    </source>
</evidence>
<evidence type="ECO:0000256" key="8">
    <source>
        <dbReference type="RuleBase" id="RU361145"/>
    </source>
</evidence>
<evidence type="ECO:0000256" key="6">
    <source>
        <dbReference type="ARBA" id="ARBA00025111"/>
    </source>
</evidence>
<dbReference type="PANTHER" id="PTHR11431">
    <property type="entry name" value="FERRITIN"/>
    <property type="match status" value="1"/>
</dbReference>
<dbReference type="SUPFAM" id="SSF47240">
    <property type="entry name" value="Ferritin-like"/>
    <property type="match status" value="1"/>
</dbReference>
<evidence type="ECO:0000313" key="11">
    <source>
        <dbReference type="EMBL" id="RMZ94427.1"/>
    </source>
</evidence>
<keyword evidence="3 8" id="KW-0479">Metal-binding</keyword>
<dbReference type="InterPro" id="IPR001519">
    <property type="entry name" value="Ferritin"/>
</dbReference>
<keyword evidence="2 8" id="KW-0409">Iron storage</keyword>
<evidence type="ECO:0000256" key="1">
    <source>
        <dbReference type="ARBA" id="ARBA00007513"/>
    </source>
</evidence>
<comment type="function">
    <text evidence="8">Stores iron in a soluble, non-toxic, readily available form. Important for iron homeostasis. Iron is taken up in the ferrous form and deposited as ferric hydroxides after oxidation.</text>
</comment>
<comment type="catalytic activity">
    <reaction evidence="7 8">
        <text>4 Fe(2+) + O2 + 4 H(+) = 4 Fe(3+) + 2 H2O</text>
        <dbReference type="Rhea" id="RHEA:11148"/>
        <dbReference type="ChEBI" id="CHEBI:15377"/>
        <dbReference type="ChEBI" id="CHEBI:15378"/>
        <dbReference type="ChEBI" id="CHEBI:15379"/>
        <dbReference type="ChEBI" id="CHEBI:29033"/>
        <dbReference type="ChEBI" id="CHEBI:29034"/>
        <dbReference type="EC" id="1.16.3.1"/>
    </reaction>
</comment>
<name>A0A3M7P6Q9_BRAPC</name>
<dbReference type="GO" id="GO:0008198">
    <property type="term" value="F:ferrous iron binding"/>
    <property type="evidence" value="ECO:0007669"/>
    <property type="project" value="TreeGrafter"/>
</dbReference>
<dbReference type="Proteomes" id="UP000276133">
    <property type="component" value="Unassembled WGS sequence"/>
</dbReference>
<dbReference type="Gene3D" id="1.20.1260.10">
    <property type="match status" value="1"/>
</dbReference>
<dbReference type="EC" id="1.16.3.1" evidence="8"/>
<comment type="caution">
    <text evidence="11">The sequence shown here is derived from an EMBL/GenBank/DDBJ whole genome shotgun (WGS) entry which is preliminary data.</text>
</comment>
<evidence type="ECO:0000259" key="10">
    <source>
        <dbReference type="PROSITE" id="PS50905"/>
    </source>
</evidence>
<dbReference type="GO" id="GO:0006826">
    <property type="term" value="P:iron ion transport"/>
    <property type="evidence" value="ECO:0007669"/>
    <property type="project" value="InterPro"/>
</dbReference>
<dbReference type="CDD" id="cd01056">
    <property type="entry name" value="Euk_Ferritin"/>
    <property type="match status" value="1"/>
</dbReference>
<dbReference type="GO" id="GO:0005737">
    <property type="term" value="C:cytoplasm"/>
    <property type="evidence" value="ECO:0007669"/>
    <property type="project" value="TreeGrafter"/>
</dbReference>
<keyword evidence="5 8" id="KW-0408">Iron</keyword>
<evidence type="ECO:0000256" key="5">
    <source>
        <dbReference type="ARBA" id="ARBA00023004"/>
    </source>
</evidence>
<dbReference type="PANTHER" id="PTHR11431:SF75">
    <property type="entry name" value="FERRITIN"/>
    <property type="match status" value="1"/>
</dbReference>
<dbReference type="InterPro" id="IPR009078">
    <property type="entry name" value="Ferritin-like_SF"/>
</dbReference>
<proteinExistence type="inferred from homology"/>
<evidence type="ECO:0000256" key="4">
    <source>
        <dbReference type="ARBA" id="ARBA00023002"/>
    </source>
</evidence>
<dbReference type="InterPro" id="IPR008331">
    <property type="entry name" value="Ferritin_DPS_dom"/>
</dbReference>
<reference evidence="11 12" key="1">
    <citation type="journal article" date="2018" name="Sci. Rep.">
        <title>Genomic signatures of local adaptation to the degree of environmental predictability in rotifers.</title>
        <authorList>
            <person name="Franch-Gras L."/>
            <person name="Hahn C."/>
            <person name="Garcia-Roger E.M."/>
            <person name="Carmona M.J."/>
            <person name="Serra M."/>
            <person name="Gomez A."/>
        </authorList>
    </citation>
    <scope>NUCLEOTIDE SEQUENCE [LARGE SCALE GENOMIC DNA]</scope>
    <source>
        <strain evidence="11">HYR1</strain>
    </source>
</reference>
<dbReference type="OrthoDB" id="186462at2759"/>
<dbReference type="GO" id="GO:0006879">
    <property type="term" value="P:intracellular iron ion homeostasis"/>
    <property type="evidence" value="ECO:0007669"/>
    <property type="project" value="UniProtKB-KW"/>
</dbReference>
<gene>
    <name evidence="11" type="ORF">BpHYR1_000157</name>
</gene>
<comment type="similarity">
    <text evidence="1 8">Belongs to the ferritin family.</text>
</comment>
<protein>
    <recommendedName>
        <fullName evidence="8">Ferritin</fullName>
        <ecNumber evidence="8">1.16.3.1</ecNumber>
    </recommendedName>
</protein>
<organism evidence="11 12">
    <name type="scientific">Brachionus plicatilis</name>
    <name type="common">Marine rotifer</name>
    <name type="synonym">Brachionus muelleri</name>
    <dbReference type="NCBI Taxonomy" id="10195"/>
    <lineage>
        <taxon>Eukaryota</taxon>
        <taxon>Metazoa</taxon>
        <taxon>Spiralia</taxon>
        <taxon>Gnathifera</taxon>
        <taxon>Rotifera</taxon>
        <taxon>Eurotatoria</taxon>
        <taxon>Monogononta</taxon>
        <taxon>Pseudotrocha</taxon>
        <taxon>Ploima</taxon>
        <taxon>Brachionidae</taxon>
        <taxon>Brachionus</taxon>
    </lineage>
</organism>
<keyword evidence="12" id="KW-1185">Reference proteome</keyword>
<keyword evidence="4 8" id="KW-0560">Oxidoreductase</keyword>
<dbReference type="PROSITE" id="PS50905">
    <property type="entry name" value="FERRITIN_LIKE"/>
    <property type="match status" value="1"/>
</dbReference>
<evidence type="ECO:0000256" key="3">
    <source>
        <dbReference type="ARBA" id="ARBA00022723"/>
    </source>
</evidence>
<dbReference type="GO" id="GO:0004322">
    <property type="term" value="F:ferroxidase activity"/>
    <property type="evidence" value="ECO:0007669"/>
    <property type="project" value="UniProtKB-EC"/>
</dbReference>
<evidence type="ECO:0000313" key="12">
    <source>
        <dbReference type="Proteomes" id="UP000276133"/>
    </source>
</evidence>